<name>A0AAQ2XJD5_9LACO</name>
<sequence length="68" mass="7950">MIKKQKILEKKSRFLLELDEISNEGGLFSANFFCFLIFYVQKIVFLESNAAQPSHPKFHSNLLTHFDT</sequence>
<accession>A0AAQ2XJD5</accession>
<dbReference type="Proteomes" id="UP001222683">
    <property type="component" value="Chromosome"/>
</dbReference>
<organism evidence="1 2">
    <name type="scientific">Ligilactobacillus ruminis</name>
    <dbReference type="NCBI Taxonomy" id="1623"/>
    <lineage>
        <taxon>Bacteria</taxon>
        <taxon>Bacillati</taxon>
        <taxon>Bacillota</taxon>
        <taxon>Bacilli</taxon>
        <taxon>Lactobacillales</taxon>
        <taxon>Lactobacillaceae</taxon>
        <taxon>Ligilactobacillus</taxon>
    </lineage>
</organism>
<proteinExistence type="predicted"/>
<protein>
    <submittedName>
        <fullName evidence="1">Uncharacterized protein</fullName>
    </submittedName>
</protein>
<evidence type="ECO:0000313" key="2">
    <source>
        <dbReference type="Proteomes" id="UP001222683"/>
    </source>
</evidence>
<dbReference type="EMBL" id="CP117692">
    <property type="protein sequence ID" value="WDC81649.1"/>
    <property type="molecule type" value="Genomic_DNA"/>
</dbReference>
<evidence type="ECO:0000313" key="1">
    <source>
        <dbReference type="EMBL" id="WDC81649.1"/>
    </source>
</evidence>
<reference evidence="1" key="1">
    <citation type="submission" date="2023-02" db="EMBL/GenBank/DDBJ databases">
        <title>Complete genome sequence of Lactobacillus ruminis CACC888 isolated from Pig feces.</title>
        <authorList>
            <person name="Park S."/>
            <person name="Park M.A."/>
            <person name="Kim D.-H."/>
            <person name="Kim Y."/>
        </authorList>
    </citation>
    <scope>NUCLEOTIDE SEQUENCE</scope>
    <source>
        <strain evidence="1">CACC888</strain>
    </source>
</reference>
<gene>
    <name evidence="1" type="ORF">PSR59_08410</name>
</gene>
<dbReference type="RefSeq" id="WP_273744828.1">
    <property type="nucleotide sequence ID" value="NZ_CP117692.1"/>
</dbReference>
<dbReference type="AlphaFoldDB" id="A0AAQ2XJD5"/>